<keyword evidence="2" id="KW-0472">Membrane</keyword>
<proteinExistence type="predicted"/>
<dbReference type="Proteomes" id="UP000800235">
    <property type="component" value="Unassembled WGS sequence"/>
</dbReference>
<gene>
    <name evidence="3" type="ORF">EJ08DRAFT_368845</name>
</gene>
<keyword evidence="2" id="KW-0812">Transmembrane</keyword>
<dbReference type="EMBL" id="MU007063">
    <property type="protein sequence ID" value="KAF2426555.1"/>
    <property type="molecule type" value="Genomic_DNA"/>
</dbReference>
<evidence type="ECO:0000313" key="4">
    <source>
        <dbReference type="Proteomes" id="UP000800235"/>
    </source>
</evidence>
<evidence type="ECO:0000313" key="3">
    <source>
        <dbReference type="EMBL" id="KAF2426555.1"/>
    </source>
</evidence>
<feature type="region of interest" description="Disordered" evidence="1">
    <location>
        <begin position="83"/>
        <end position="102"/>
    </location>
</feature>
<accession>A0A9P4NLK3</accession>
<evidence type="ECO:0000256" key="1">
    <source>
        <dbReference type="SAM" id="MobiDB-lite"/>
    </source>
</evidence>
<comment type="caution">
    <text evidence="3">The sequence shown here is derived from an EMBL/GenBank/DDBJ whole genome shotgun (WGS) entry which is preliminary data.</text>
</comment>
<protein>
    <submittedName>
        <fullName evidence="3">Uncharacterized protein</fullName>
    </submittedName>
</protein>
<sequence>MPLTIFLVHERIYPRKIELISSSNSSYLCEFTTPPTLVYLTTLVARTPNIIFLTSHLSLNMYTTLPSLLLLLLLPPFTPTHALDTPPPPLPQNKSPTSSPHSSLELAIFHPNLSLNADPNFSDVQKLTKYTQSFCSLYVEPHKFTQYHPRITNKYRMKNIGSLMITVDLTVDTAGCVNDVGHIGQEKCASVSVLLLLLSFLMLLWHAKGAMVLITIALVFAADTRGVWFSPVASAGRICQRNMVWRRRFQLRVRKSQFEISATDCFVWSNSVGEAIMRRYK</sequence>
<feature type="compositionally biased region" description="Polar residues" evidence="1">
    <location>
        <begin position="92"/>
        <end position="102"/>
    </location>
</feature>
<dbReference type="AlphaFoldDB" id="A0A9P4NLK3"/>
<keyword evidence="2" id="KW-1133">Transmembrane helix</keyword>
<evidence type="ECO:0000256" key="2">
    <source>
        <dbReference type="SAM" id="Phobius"/>
    </source>
</evidence>
<name>A0A9P4NLK3_9PEZI</name>
<keyword evidence="4" id="KW-1185">Reference proteome</keyword>
<organism evidence="3 4">
    <name type="scientific">Tothia fuscella</name>
    <dbReference type="NCBI Taxonomy" id="1048955"/>
    <lineage>
        <taxon>Eukaryota</taxon>
        <taxon>Fungi</taxon>
        <taxon>Dikarya</taxon>
        <taxon>Ascomycota</taxon>
        <taxon>Pezizomycotina</taxon>
        <taxon>Dothideomycetes</taxon>
        <taxon>Pleosporomycetidae</taxon>
        <taxon>Venturiales</taxon>
        <taxon>Cylindrosympodiaceae</taxon>
        <taxon>Tothia</taxon>
    </lineage>
</organism>
<reference evidence="3" key="1">
    <citation type="journal article" date="2020" name="Stud. Mycol.">
        <title>101 Dothideomycetes genomes: a test case for predicting lifestyles and emergence of pathogens.</title>
        <authorList>
            <person name="Haridas S."/>
            <person name="Albert R."/>
            <person name="Binder M."/>
            <person name="Bloem J."/>
            <person name="Labutti K."/>
            <person name="Salamov A."/>
            <person name="Andreopoulos B."/>
            <person name="Baker S."/>
            <person name="Barry K."/>
            <person name="Bills G."/>
            <person name="Bluhm B."/>
            <person name="Cannon C."/>
            <person name="Castanera R."/>
            <person name="Culley D."/>
            <person name="Daum C."/>
            <person name="Ezra D."/>
            <person name="Gonzalez J."/>
            <person name="Henrissat B."/>
            <person name="Kuo A."/>
            <person name="Liang C."/>
            <person name="Lipzen A."/>
            <person name="Lutzoni F."/>
            <person name="Magnuson J."/>
            <person name="Mondo S."/>
            <person name="Nolan M."/>
            <person name="Ohm R."/>
            <person name="Pangilinan J."/>
            <person name="Park H.-J."/>
            <person name="Ramirez L."/>
            <person name="Alfaro M."/>
            <person name="Sun H."/>
            <person name="Tritt A."/>
            <person name="Yoshinaga Y."/>
            <person name="Zwiers L.-H."/>
            <person name="Turgeon B."/>
            <person name="Goodwin S."/>
            <person name="Spatafora J."/>
            <person name="Crous P."/>
            <person name="Grigoriev I."/>
        </authorList>
    </citation>
    <scope>NUCLEOTIDE SEQUENCE</scope>
    <source>
        <strain evidence="3">CBS 130266</strain>
    </source>
</reference>
<feature type="transmembrane region" description="Helical" evidence="2">
    <location>
        <begin position="193"/>
        <end position="221"/>
    </location>
</feature>